<dbReference type="Pfam" id="PF00534">
    <property type="entry name" value="Glycos_transf_1"/>
    <property type="match status" value="1"/>
</dbReference>
<protein>
    <submittedName>
        <fullName evidence="3">Uncharacterized protein</fullName>
    </submittedName>
</protein>
<keyword evidence="4" id="KW-1185">Reference proteome</keyword>
<dbReference type="Pfam" id="PF13439">
    <property type="entry name" value="Glyco_transf_4"/>
    <property type="match status" value="1"/>
</dbReference>
<feature type="domain" description="Glycosyltransferase subfamily 4-like N-terminal" evidence="2">
    <location>
        <begin position="20"/>
        <end position="182"/>
    </location>
</feature>
<gene>
    <name evidence="3" type="ORF">DYBT9623_03949</name>
</gene>
<dbReference type="Gene3D" id="3.40.50.2000">
    <property type="entry name" value="Glycogen Phosphorylase B"/>
    <property type="match status" value="2"/>
</dbReference>
<name>A0ABM8UUL4_9BACT</name>
<organism evidence="3 4">
    <name type="scientific">Dyadobacter linearis</name>
    <dbReference type="NCBI Taxonomy" id="2823330"/>
    <lineage>
        <taxon>Bacteria</taxon>
        <taxon>Pseudomonadati</taxon>
        <taxon>Bacteroidota</taxon>
        <taxon>Cytophagia</taxon>
        <taxon>Cytophagales</taxon>
        <taxon>Spirosomataceae</taxon>
        <taxon>Dyadobacter</taxon>
    </lineage>
</organism>
<dbReference type="InterPro" id="IPR001296">
    <property type="entry name" value="Glyco_trans_1"/>
</dbReference>
<evidence type="ECO:0000259" key="2">
    <source>
        <dbReference type="Pfam" id="PF13439"/>
    </source>
</evidence>
<proteinExistence type="predicted"/>
<dbReference type="InterPro" id="IPR028098">
    <property type="entry name" value="Glyco_trans_4-like_N"/>
</dbReference>
<accession>A0ABM8UUL4</accession>
<comment type="caution">
    <text evidence="3">The sequence shown here is derived from an EMBL/GenBank/DDBJ whole genome shotgun (WGS) entry which is preliminary data.</text>
</comment>
<sequence>MTNNQIVPPKKLLFLTQSLGGVETYIREIIVNIDRDKFAIVMVCPYGQSINELCSSLSIPIYNVKMSRGLNPLLDIKNIWEFHRIIRKERPELLHVHSSKGGFLGRIVAKLCNIKSILTPNGPSYLSFTGFKRTIFFSLEVMAKPLTDKILAVSNSEAYRMRYEVGHKPQKIDVVLNSINTDSEVVKQLEPYNATKTFRIGTIARLTYQKNPLLFVEIARIVIEKYPTVEFVVLGGGETDHLGREVETLISKYQLSQNFHILQWGHFSGSQSFLLSLDIFVLTSIFEGLPFSLLEAMSLGIPSVVSKCDGCNDVIQNEINGFACITKEEFAETVINLIENHATAVRVGEAGKAYVTRKHNIKKAIKDIENCYLSVLDK</sequence>
<reference evidence="3 4" key="1">
    <citation type="submission" date="2021-04" db="EMBL/GenBank/DDBJ databases">
        <authorList>
            <person name="Rodrigo-Torres L."/>
            <person name="Arahal R. D."/>
            <person name="Lucena T."/>
        </authorList>
    </citation>
    <scope>NUCLEOTIDE SEQUENCE [LARGE SCALE GENOMIC DNA]</scope>
    <source>
        <strain evidence="3 4">CECT 9623</strain>
    </source>
</reference>
<evidence type="ECO:0000313" key="3">
    <source>
        <dbReference type="EMBL" id="CAG5072009.1"/>
    </source>
</evidence>
<dbReference type="PANTHER" id="PTHR12526">
    <property type="entry name" value="GLYCOSYLTRANSFERASE"/>
    <property type="match status" value="1"/>
</dbReference>
<evidence type="ECO:0000313" key="4">
    <source>
        <dbReference type="Proteomes" id="UP000679725"/>
    </source>
</evidence>
<dbReference type="CDD" id="cd03808">
    <property type="entry name" value="GT4_CapM-like"/>
    <property type="match status" value="1"/>
</dbReference>
<dbReference type="Proteomes" id="UP000679725">
    <property type="component" value="Unassembled WGS sequence"/>
</dbReference>
<dbReference type="RefSeq" id="WP_215235250.1">
    <property type="nucleotide sequence ID" value="NZ_CAJRAU010000006.1"/>
</dbReference>
<feature type="domain" description="Glycosyl transferase family 1" evidence="1">
    <location>
        <begin position="195"/>
        <end position="352"/>
    </location>
</feature>
<dbReference type="SUPFAM" id="SSF53756">
    <property type="entry name" value="UDP-Glycosyltransferase/glycogen phosphorylase"/>
    <property type="match status" value="1"/>
</dbReference>
<dbReference type="EMBL" id="CAJRAU010000006">
    <property type="protein sequence ID" value="CAG5072009.1"/>
    <property type="molecule type" value="Genomic_DNA"/>
</dbReference>
<evidence type="ECO:0000259" key="1">
    <source>
        <dbReference type="Pfam" id="PF00534"/>
    </source>
</evidence>
<dbReference type="PANTHER" id="PTHR12526:SF638">
    <property type="entry name" value="SPORE COAT PROTEIN SA"/>
    <property type="match status" value="1"/>
</dbReference>